<evidence type="ECO:0000256" key="1">
    <source>
        <dbReference type="ARBA" id="ARBA00022737"/>
    </source>
</evidence>
<dbReference type="RefSeq" id="WP_320509707.1">
    <property type="nucleotide sequence ID" value="NZ_JAXCLW010000005.1"/>
</dbReference>
<dbReference type="Proteomes" id="UP001279642">
    <property type="component" value="Unassembled WGS sequence"/>
</dbReference>
<reference evidence="5 6" key="1">
    <citation type="journal article" date="2016" name="Antonie Van Leeuwenhoek">
        <title>Dongia soli sp. nov., isolated from soil from Dokdo, Korea.</title>
        <authorList>
            <person name="Kim D.U."/>
            <person name="Lee H."/>
            <person name="Kim H."/>
            <person name="Kim S.G."/>
            <person name="Ka J.O."/>
        </authorList>
    </citation>
    <scope>NUCLEOTIDE SEQUENCE [LARGE SCALE GENOMIC DNA]</scope>
    <source>
        <strain evidence="5 6">D78</strain>
    </source>
</reference>
<dbReference type="Pfam" id="PF13432">
    <property type="entry name" value="TPR_16"/>
    <property type="match status" value="1"/>
</dbReference>
<proteinExistence type="predicted"/>
<feature type="repeat" description="TPR" evidence="3">
    <location>
        <begin position="175"/>
        <end position="208"/>
    </location>
</feature>
<dbReference type="PANTHER" id="PTHR44858:SF1">
    <property type="entry name" value="UDP-N-ACETYLGLUCOSAMINE--PEPTIDE N-ACETYLGLUCOSAMINYLTRANSFERASE SPINDLY-RELATED"/>
    <property type="match status" value="1"/>
</dbReference>
<dbReference type="Gene3D" id="1.25.40.10">
    <property type="entry name" value="Tetratricopeptide repeat domain"/>
    <property type="match status" value="1"/>
</dbReference>
<dbReference type="SMART" id="SM00028">
    <property type="entry name" value="TPR"/>
    <property type="match status" value="3"/>
</dbReference>
<dbReference type="PROSITE" id="PS50005">
    <property type="entry name" value="TPR"/>
    <property type="match status" value="2"/>
</dbReference>
<protein>
    <submittedName>
        <fullName evidence="5">Tetratricopeptide repeat protein</fullName>
    </submittedName>
</protein>
<keyword evidence="4" id="KW-1133">Transmembrane helix</keyword>
<evidence type="ECO:0000256" key="3">
    <source>
        <dbReference type="PROSITE-ProRule" id="PRU00339"/>
    </source>
</evidence>
<evidence type="ECO:0000313" key="5">
    <source>
        <dbReference type="EMBL" id="MDY0884634.1"/>
    </source>
</evidence>
<keyword evidence="6" id="KW-1185">Reference proteome</keyword>
<dbReference type="InterPro" id="IPR011990">
    <property type="entry name" value="TPR-like_helical_dom_sf"/>
</dbReference>
<keyword evidence="4" id="KW-0812">Transmembrane</keyword>
<name>A0ABU5EFL5_9PROT</name>
<gene>
    <name evidence="5" type="ORF">SMD27_17455</name>
</gene>
<feature type="repeat" description="TPR" evidence="3">
    <location>
        <begin position="141"/>
        <end position="174"/>
    </location>
</feature>
<comment type="caution">
    <text evidence="5">The sequence shown here is derived from an EMBL/GenBank/DDBJ whole genome shotgun (WGS) entry which is preliminary data.</text>
</comment>
<keyword evidence="1" id="KW-0677">Repeat</keyword>
<dbReference type="PANTHER" id="PTHR44858">
    <property type="entry name" value="TETRATRICOPEPTIDE REPEAT PROTEIN 6"/>
    <property type="match status" value="1"/>
</dbReference>
<dbReference type="InterPro" id="IPR019734">
    <property type="entry name" value="TPR_rpt"/>
</dbReference>
<evidence type="ECO:0000313" key="6">
    <source>
        <dbReference type="Proteomes" id="UP001279642"/>
    </source>
</evidence>
<accession>A0ABU5EFL5</accession>
<keyword evidence="4" id="KW-0472">Membrane</keyword>
<feature type="transmembrane region" description="Helical" evidence="4">
    <location>
        <begin position="44"/>
        <end position="65"/>
    </location>
</feature>
<dbReference type="InterPro" id="IPR050498">
    <property type="entry name" value="Ycf3"/>
</dbReference>
<evidence type="ECO:0000256" key="4">
    <source>
        <dbReference type="SAM" id="Phobius"/>
    </source>
</evidence>
<dbReference type="SUPFAM" id="SSF48452">
    <property type="entry name" value="TPR-like"/>
    <property type="match status" value="1"/>
</dbReference>
<organism evidence="5 6">
    <name type="scientific">Dongia soli</name>
    <dbReference type="NCBI Taxonomy" id="600628"/>
    <lineage>
        <taxon>Bacteria</taxon>
        <taxon>Pseudomonadati</taxon>
        <taxon>Pseudomonadota</taxon>
        <taxon>Alphaproteobacteria</taxon>
        <taxon>Rhodospirillales</taxon>
        <taxon>Dongiaceae</taxon>
        <taxon>Dongia</taxon>
    </lineage>
</organism>
<evidence type="ECO:0000256" key="2">
    <source>
        <dbReference type="ARBA" id="ARBA00022803"/>
    </source>
</evidence>
<dbReference type="EMBL" id="JAXCLW010000005">
    <property type="protein sequence ID" value="MDY0884634.1"/>
    <property type="molecule type" value="Genomic_DNA"/>
</dbReference>
<keyword evidence="2 3" id="KW-0802">TPR repeat</keyword>
<sequence>MAETAHRSKWRVEMRPFAAFLTGFSPIAARIAVALPIMTISSTSLAAIALTALPFSILPVGPAMADQKDSRLMPLFDALQKAASPEEAQTIEAIIWAIWAQTGNRELDMLLVEGSMAMSNDDYDTALRDFSELVKRAPNFAEGWNKRATLYFLMGNYMASLADIDRTLALEPRHFGALAGLGLINLQMQRDQAALDAFQRVLKIDPMNAAARTNAELVKHRLGDEAI</sequence>